<evidence type="ECO:0000313" key="2">
    <source>
        <dbReference type="EMBL" id="OAP61399.1"/>
    </source>
</evidence>
<dbReference type="GeneID" id="30007771"/>
<dbReference type="STRING" id="1367422.A0A178ZNK8"/>
<organism evidence="2 3">
    <name type="scientific">Fonsecaea erecta</name>
    <dbReference type="NCBI Taxonomy" id="1367422"/>
    <lineage>
        <taxon>Eukaryota</taxon>
        <taxon>Fungi</taxon>
        <taxon>Dikarya</taxon>
        <taxon>Ascomycota</taxon>
        <taxon>Pezizomycotina</taxon>
        <taxon>Eurotiomycetes</taxon>
        <taxon>Chaetothyriomycetidae</taxon>
        <taxon>Chaetothyriales</taxon>
        <taxon>Herpotrichiellaceae</taxon>
        <taxon>Fonsecaea</taxon>
    </lineage>
</organism>
<name>A0A178ZNK8_9EURO</name>
<comment type="caution">
    <text evidence="2">The sequence shown here is derived from an EMBL/GenBank/DDBJ whole genome shotgun (WGS) entry which is preliminary data.</text>
</comment>
<gene>
    <name evidence="2" type="ORF">AYL99_03602</name>
</gene>
<proteinExistence type="predicted"/>
<dbReference type="SUPFAM" id="SSF53067">
    <property type="entry name" value="Actin-like ATPase domain"/>
    <property type="match status" value="1"/>
</dbReference>
<dbReference type="Proteomes" id="UP000078343">
    <property type="component" value="Unassembled WGS sequence"/>
</dbReference>
<dbReference type="RefSeq" id="XP_018694766.1">
    <property type="nucleotide sequence ID" value="XM_018835116.1"/>
</dbReference>
<sequence>MASSSNSRLISRTENSLPTQSQQSSSVLSEHHRLQVGIDFGTTTSSVCYDVITKLSPLQDQELAKVLVDQPQNPGCHRIPSVAFVFTAIDNDNSRRMVLKFGEHPGREHTGRIVAQFQLIKMALLPVYNQASEDPITKQSLQSLKETHDDGLRRIKAHASGQKLYSQDPLTGEMILSTVDTMEDLIRLFLVFLWRLTMRHFATILGETVEFVIPFFQDRVGIAISCPVLTQDDPIMDVYHRLLDAAGYPKSTWVLSEAKSAALYHIATKLAQANEGEDQEEKILGNLHKQATIVMVDIGGGTTDICAITPTEIDEESIVFGDCVGSSTPNGSLKLNEIFKRRLQAELPQFLRSIDARLGCNEAQIAESYAARFEIVKRTVPQLPPHYLIDPDLNIPELIQEPLPPRFVEAPKTCKLSSQQMQYVYDTWLTEIFETEIFELVNRVISQSGENSSGRLPVIVLNGWGALPCYVFQAFQHHWGPWGFDVQMVKDLEKVPGVCQGNFLALTTQKIVRRKIARASFCTATLHQENLFFVIDGYDPIQLLIYQNEDLGNPNKQFRKTCALRANNPVFPVTLKVVIASDRAFSRSPPKLEGTIQVELQSLEQYGFQLQSDDGTLFLEFEYSVELCMRGLLTWLILTVPHTGNFDNVHRDTGKDMLACQQVDIQKHASQLQEVYAP</sequence>
<dbReference type="OrthoDB" id="4161272at2759"/>
<feature type="region of interest" description="Disordered" evidence="1">
    <location>
        <begin position="1"/>
        <end position="28"/>
    </location>
</feature>
<dbReference type="PANTHER" id="PTHR42749:SF1">
    <property type="entry name" value="CELL SHAPE-DETERMINING PROTEIN MREB"/>
    <property type="match status" value="1"/>
</dbReference>
<evidence type="ECO:0000313" key="3">
    <source>
        <dbReference type="Proteomes" id="UP000078343"/>
    </source>
</evidence>
<dbReference type="PANTHER" id="PTHR42749">
    <property type="entry name" value="CELL SHAPE-DETERMINING PROTEIN MREB"/>
    <property type="match status" value="1"/>
</dbReference>
<reference evidence="2 3" key="1">
    <citation type="submission" date="2016-04" db="EMBL/GenBank/DDBJ databases">
        <title>Draft genome of Fonsecaea erecta CBS 125763.</title>
        <authorList>
            <person name="Weiss V.A."/>
            <person name="Vicente V.A."/>
            <person name="Raittz R.T."/>
            <person name="Moreno L.F."/>
            <person name="De Souza E.M."/>
            <person name="Pedrosa F.O."/>
            <person name="Steffens M.B."/>
            <person name="Faoro H."/>
            <person name="Tadra-Sfeir M.Z."/>
            <person name="Najafzadeh M.J."/>
            <person name="Felipe M.S."/>
            <person name="Teixeira M."/>
            <person name="Sun J."/>
            <person name="Xi L."/>
            <person name="Gomes R."/>
            <person name="De Azevedo C.M."/>
            <person name="Salgado C.G."/>
            <person name="Da Silva M.B."/>
            <person name="Nascimento M.F."/>
            <person name="Queiroz-Telles F."/>
            <person name="Attili D.S."/>
            <person name="Gorbushina A."/>
        </authorList>
    </citation>
    <scope>NUCLEOTIDE SEQUENCE [LARGE SCALE GENOMIC DNA]</scope>
    <source>
        <strain evidence="2 3">CBS 125763</strain>
    </source>
</reference>
<protein>
    <submittedName>
        <fullName evidence="2">Uncharacterized protein</fullName>
    </submittedName>
</protein>
<dbReference type="AlphaFoldDB" id="A0A178ZNK8"/>
<keyword evidence="3" id="KW-1185">Reference proteome</keyword>
<dbReference type="EMBL" id="LVYI01000003">
    <property type="protein sequence ID" value="OAP61399.1"/>
    <property type="molecule type" value="Genomic_DNA"/>
</dbReference>
<dbReference type="InterPro" id="IPR043129">
    <property type="entry name" value="ATPase_NBD"/>
</dbReference>
<dbReference type="CDD" id="cd10170">
    <property type="entry name" value="ASKHA_NBD_HSP70"/>
    <property type="match status" value="1"/>
</dbReference>
<evidence type="ECO:0000256" key="1">
    <source>
        <dbReference type="SAM" id="MobiDB-lite"/>
    </source>
</evidence>
<accession>A0A178ZNK8</accession>